<evidence type="ECO:0000313" key="2">
    <source>
        <dbReference type="EMBL" id="GBM71906.1"/>
    </source>
</evidence>
<protein>
    <submittedName>
        <fullName evidence="2">Uncharacterized protein</fullName>
    </submittedName>
</protein>
<dbReference type="AlphaFoldDB" id="A0A4Y2I3Z3"/>
<evidence type="ECO:0000313" key="3">
    <source>
        <dbReference type="Proteomes" id="UP000499080"/>
    </source>
</evidence>
<name>A0A4Y2I3Z3_ARAVE</name>
<comment type="caution">
    <text evidence="2">The sequence shown here is derived from an EMBL/GenBank/DDBJ whole genome shotgun (WGS) entry which is preliminary data.</text>
</comment>
<keyword evidence="3" id="KW-1185">Reference proteome</keyword>
<gene>
    <name evidence="2" type="ORF">AVEN_202301_1</name>
</gene>
<evidence type="ECO:0000256" key="1">
    <source>
        <dbReference type="SAM" id="MobiDB-lite"/>
    </source>
</evidence>
<dbReference type="EMBL" id="BGPR01002342">
    <property type="protein sequence ID" value="GBM71906.1"/>
    <property type="molecule type" value="Genomic_DNA"/>
</dbReference>
<proteinExistence type="predicted"/>
<feature type="region of interest" description="Disordered" evidence="1">
    <location>
        <begin position="1"/>
        <end position="25"/>
    </location>
</feature>
<dbReference type="Proteomes" id="UP000499080">
    <property type="component" value="Unassembled WGS sequence"/>
</dbReference>
<sequence length="108" mass="11821">MPPTRVASDNKELGPDILPKRSSRFPVDDISSGNIHYSAPTPCPFSTKLPSLSDHVTATPLHPTLMGLISTISLISSPNFIADDRLGHATFPHPQKRSRIPSFHSLFH</sequence>
<reference evidence="2 3" key="1">
    <citation type="journal article" date="2019" name="Sci. Rep.">
        <title>Orb-weaving spider Araneus ventricosus genome elucidates the spidroin gene catalogue.</title>
        <authorList>
            <person name="Kono N."/>
            <person name="Nakamura H."/>
            <person name="Ohtoshi R."/>
            <person name="Moran D.A.P."/>
            <person name="Shinohara A."/>
            <person name="Yoshida Y."/>
            <person name="Fujiwara M."/>
            <person name="Mori M."/>
            <person name="Tomita M."/>
            <person name="Arakawa K."/>
        </authorList>
    </citation>
    <scope>NUCLEOTIDE SEQUENCE [LARGE SCALE GENOMIC DNA]</scope>
</reference>
<accession>A0A4Y2I3Z3</accession>
<organism evidence="2 3">
    <name type="scientific">Araneus ventricosus</name>
    <name type="common">Orbweaver spider</name>
    <name type="synonym">Epeira ventricosa</name>
    <dbReference type="NCBI Taxonomy" id="182803"/>
    <lineage>
        <taxon>Eukaryota</taxon>
        <taxon>Metazoa</taxon>
        <taxon>Ecdysozoa</taxon>
        <taxon>Arthropoda</taxon>
        <taxon>Chelicerata</taxon>
        <taxon>Arachnida</taxon>
        <taxon>Araneae</taxon>
        <taxon>Araneomorphae</taxon>
        <taxon>Entelegynae</taxon>
        <taxon>Araneoidea</taxon>
        <taxon>Araneidae</taxon>
        <taxon>Araneus</taxon>
    </lineage>
</organism>